<dbReference type="AlphaFoldDB" id="A0AAN6NKS7"/>
<feature type="region of interest" description="Disordered" evidence="1">
    <location>
        <begin position="1"/>
        <end position="36"/>
    </location>
</feature>
<organism evidence="2 3">
    <name type="scientific">Pseudoneurospora amorphoporcata</name>
    <dbReference type="NCBI Taxonomy" id="241081"/>
    <lineage>
        <taxon>Eukaryota</taxon>
        <taxon>Fungi</taxon>
        <taxon>Dikarya</taxon>
        <taxon>Ascomycota</taxon>
        <taxon>Pezizomycotina</taxon>
        <taxon>Sordariomycetes</taxon>
        <taxon>Sordariomycetidae</taxon>
        <taxon>Sordariales</taxon>
        <taxon>Sordariaceae</taxon>
        <taxon>Pseudoneurospora</taxon>
    </lineage>
</organism>
<reference evidence="2" key="2">
    <citation type="submission" date="2023-06" db="EMBL/GenBank/DDBJ databases">
        <authorList>
            <consortium name="Lawrence Berkeley National Laboratory"/>
            <person name="Mondo S.J."/>
            <person name="Hensen N."/>
            <person name="Bonometti L."/>
            <person name="Westerberg I."/>
            <person name="Brannstrom I.O."/>
            <person name="Guillou S."/>
            <person name="Cros-Aarteil S."/>
            <person name="Calhoun S."/>
            <person name="Haridas S."/>
            <person name="Kuo A."/>
            <person name="Pangilinan J."/>
            <person name="Riley R."/>
            <person name="Labutti K."/>
            <person name="Andreopoulos B."/>
            <person name="Lipzen A."/>
            <person name="Chen C."/>
            <person name="Yanf M."/>
            <person name="Daum C."/>
            <person name="Ng V."/>
            <person name="Clum A."/>
            <person name="Steindorff A."/>
            <person name="Ohm R."/>
            <person name="Martin F."/>
            <person name="Silar P."/>
            <person name="Natvig D."/>
            <person name="Lalanne C."/>
            <person name="Gautier V."/>
            <person name="Ament-Velasquez S.L."/>
            <person name="Kruys A."/>
            <person name="Hutchinson M.I."/>
            <person name="Powell A.J."/>
            <person name="Barry K."/>
            <person name="Miller A.N."/>
            <person name="Grigoriev I.V."/>
            <person name="Debuchy R."/>
            <person name="Gladieux P."/>
            <person name="Thoren M.H."/>
            <person name="Johannesson H."/>
        </authorList>
    </citation>
    <scope>NUCLEOTIDE SEQUENCE</scope>
    <source>
        <strain evidence="2">CBS 626.80</strain>
    </source>
</reference>
<dbReference type="EMBL" id="MU859464">
    <property type="protein sequence ID" value="KAK3946946.1"/>
    <property type="molecule type" value="Genomic_DNA"/>
</dbReference>
<evidence type="ECO:0000313" key="2">
    <source>
        <dbReference type="EMBL" id="KAK3946946.1"/>
    </source>
</evidence>
<protein>
    <submittedName>
        <fullName evidence="2">Uncharacterized protein</fullName>
    </submittedName>
</protein>
<comment type="caution">
    <text evidence="2">The sequence shown here is derived from an EMBL/GenBank/DDBJ whole genome shotgun (WGS) entry which is preliminary data.</text>
</comment>
<proteinExistence type="predicted"/>
<name>A0AAN6NKS7_9PEZI</name>
<feature type="non-terminal residue" evidence="2">
    <location>
        <position position="126"/>
    </location>
</feature>
<dbReference type="Proteomes" id="UP001303222">
    <property type="component" value="Unassembled WGS sequence"/>
</dbReference>
<sequence>MATQAPKLGLSGAKIRRKRRAGEDANDKLAEDTTQVPKRVRTTGKLGFLLRPCCYRSLDPRSTRENMQLALWCDGSHKTQNDSGGFAVVHNRLKKGSPKDQGHVGRGWPATPTPSNMFTEALALAQ</sequence>
<keyword evidence="3" id="KW-1185">Reference proteome</keyword>
<reference evidence="2" key="1">
    <citation type="journal article" date="2023" name="Mol. Phylogenet. Evol.">
        <title>Genome-scale phylogeny and comparative genomics of the fungal order Sordariales.</title>
        <authorList>
            <person name="Hensen N."/>
            <person name="Bonometti L."/>
            <person name="Westerberg I."/>
            <person name="Brannstrom I.O."/>
            <person name="Guillou S."/>
            <person name="Cros-Aarteil S."/>
            <person name="Calhoun S."/>
            <person name="Haridas S."/>
            <person name="Kuo A."/>
            <person name="Mondo S."/>
            <person name="Pangilinan J."/>
            <person name="Riley R."/>
            <person name="LaButti K."/>
            <person name="Andreopoulos B."/>
            <person name="Lipzen A."/>
            <person name="Chen C."/>
            <person name="Yan M."/>
            <person name="Daum C."/>
            <person name="Ng V."/>
            <person name="Clum A."/>
            <person name="Steindorff A."/>
            <person name="Ohm R.A."/>
            <person name="Martin F."/>
            <person name="Silar P."/>
            <person name="Natvig D.O."/>
            <person name="Lalanne C."/>
            <person name="Gautier V."/>
            <person name="Ament-Velasquez S.L."/>
            <person name="Kruys A."/>
            <person name="Hutchinson M.I."/>
            <person name="Powell A.J."/>
            <person name="Barry K."/>
            <person name="Miller A.N."/>
            <person name="Grigoriev I.V."/>
            <person name="Debuchy R."/>
            <person name="Gladieux P."/>
            <person name="Hiltunen Thoren M."/>
            <person name="Johannesson H."/>
        </authorList>
    </citation>
    <scope>NUCLEOTIDE SEQUENCE</scope>
    <source>
        <strain evidence="2">CBS 626.80</strain>
    </source>
</reference>
<accession>A0AAN6NKS7</accession>
<feature type="compositionally biased region" description="Basic and acidic residues" evidence="1">
    <location>
        <begin position="21"/>
        <end position="31"/>
    </location>
</feature>
<evidence type="ECO:0000256" key="1">
    <source>
        <dbReference type="SAM" id="MobiDB-lite"/>
    </source>
</evidence>
<evidence type="ECO:0000313" key="3">
    <source>
        <dbReference type="Proteomes" id="UP001303222"/>
    </source>
</evidence>
<gene>
    <name evidence="2" type="ORF">QBC32DRAFT_173859</name>
</gene>